<reference evidence="10 11" key="1">
    <citation type="submission" date="2016-12" db="EMBL/GenBank/DDBJ databases">
        <authorList>
            <person name="Song W.-J."/>
            <person name="Kurnit D.M."/>
        </authorList>
    </citation>
    <scope>NUCLEOTIDE SEQUENCE [LARGE SCALE GENOMIC DNA]</scope>
    <source>
        <strain evidence="10 11">175</strain>
    </source>
</reference>
<comment type="cofactor">
    <cofactor evidence="1 8">
        <name>Mg(2+)</name>
        <dbReference type="ChEBI" id="CHEBI:18420"/>
    </cofactor>
</comment>
<dbReference type="GO" id="GO:0004540">
    <property type="term" value="F:RNA nuclease activity"/>
    <property type="evidence" value="ECO:0007669"/>
    <property type="project" value="InterPro"/>
</dbReference>
<evidence type="ECO:0000256" key="3">
    <source>
        <dbReference type="ARBA" id="ARBA00022722"/>
    </source>
</evidence>
<evidence type="ECO:0000256" key="4">
    <source>
        <dbReference type="ARBA" id="ARBA00022723"/>
    </source>
</evidence>
<dbReference type="Pfam" id="PF01850">
    <property type="entry name" value="PIN"/>
    <property type="match status" value="1"/>
</dbReference>
<feature type="binding site" evidence="8">
    <location>
        <position position="91"/>
    </location>
    <ligand>
        <name>Mg(2+)</name>
        <dbReference type="ChEBI" id="CHEBI:18420"/>
    </ligand>
</feature>
<keyword evidence="6 8" id="KW-0460">Magnesium</keyword>
<dbReference type="SUPFAM" id="SSF88723">
    <property type="entry name" value="PIN domain-like"/>
    <property type="match status" value="1"/>
</dbReference>
<dbReference type="InterPro" id="IPR050556">
    <property type="entry name" value="Type_II_TA_system_RNase"/>
</dbReference>
<proteinExistence type="inferred from homology"/>
<comment type="function">
    <text evidence="8">Toxic component of a toxin-antitoxin (TA) system. An RNase.</text>
</comment>
<dbReference type="PANTHER" id="PTHR33653">
    <property type="entry name" value="RIBONUCLEASE VAPC2"/>
    <property type="match status" value="1"/>
</dbReference>
<sequence length="127" mass="13943">MILCDTNILIEFYKNNPAIVQALRAIGPSALAVSVVTQAELYFGALNKRELSSIRRHLALIRCIPLDGAISGRFVELMETYSLSHGLAIPDALIAATALVHSLELYTLNTKDFRFIAGLGLYMPNTH</sequence>
<gene>
    <name evidence="8" type="primary">vapC</name>
    <name evidence="10" type="ORF">SAMN02949497_3930</name>
</gene>
<keyword evidence="8" id="KW-0800">Toxin</keyword>
<dbReference type="GO" id="GO:0000287">
    <property type="term" value="F:magnesium ion binding"/>
    <property type="evidence" value="ECO:0007669"/>
    <property type="project" value="UniProtKB-UniRule"/>
</dbReference>
<dbReference type="PANTHER" id="PTHR33653:SF1">
    <property type="entry name" value="RIBONUCLEASE VAPC2"/>
    <property type="match status" value="1"/>
</dbReference>
<evidence type="ECO:0000313" key="11">
    <source>
        <dbReference type="Proteomes" id="UP000192923"/>
    </source>
</evidence>
<dbReference type="EMBL" id="FXAM01000001">
    <property type="protein sequence ID" value="SMF96530.1"/>
    <property type="molecule type" value="Genomic_DNA"/>
</dbReference>
<feature type="domain" description="PIN" evidence="9">
    <location>
        <begin position="2"/>
        <end position="114"/>
    </location>
</feature>
<keyword evidence="5 8" id="KW-0378">Hydrolase</keyword>
<dbReference type="CDD" id="cd18741">
    <property type="entry name" value="PIN_VapC4-5_FitB-like"/>
    <property type="match status" value="1"/>
</dbReference>
<dbReference type="Proteomes" id="UP000192923">
    <property type="component" value="Unassembled WGS sequence"/>
</dbReference>
<dbReference type="HAMAP" id="MF_00265">
    <property type="entry name" value="VapC_Nob1"/>
    <property type="match status" value="1"/>
</dbReference>
<dbReference type="InterPro" id="IPR002716">
    <property type="entry name" value="PIN_dom"/>
</dbReference>
<dbReference type="Gene3D" id="3.40.50.1010">
    <property type="entry name" value="5'-nuclease"/>
    <property type="match status" value="1"/>
</dbReference>
<evidence type="ECO:0000256" key="7">
    <source>
        <dbReference type="ARBA" id="ARBA00038093"/>
    </source>
</evidence>
<dbReference type="AlphaFoldDB" id="A0A1Y6D2B3"/>
<evidence type="ECO:0000256" key="5">
    <source>
        <dbReference type="ARBA" id="ARBA00022801"/>
    </source>
</evidence>
<comment type="similarity">
    <text evidence="7 8">Belongs to the PINc/VapC protein family.</text>
</comment>
<feature type="binding site" evidence="8">
    <location>
        <position position="5"/>
    </location>
    <ligand>
        <name>Mg(2+)</name>
        <dbReference type="ChEBI" id="CHEBI:18420"/>
    </ligand>
</feature>
<evidence type="ECO:0000259" key="9">
    <source>
        <dbReference type="Pfam" id="PF01850"/>
    </source>
</evidence>
<dbReference type="GO" id="GO:0016787">
    <property type="term" value="F:hydrolase activity"/>
    <property type="evidence" value="ECO:0007669"/>
    <property type="project" value="UniProtKB-KW"/>
</dbReference>
<evidence type="ECO:0000256" key="6">
    <source>
        <dbReference type="ARBA" id="ARBA00022842"/>
    </source>
</evidence>
<dbReference type="GO" id="GO:0090729">
    <property type="term" value="F:toxin activity"/>
    <property type="evidence" value="ECO:0007669"/>
    <property type="project" value="UniProtKB-KW"/>
</dbReference>
<evidence type="ECO:0000256" key="8">
    <source>
        <dbReference type="HAMAP-Rule" id="MF_00265"/>
    </source>
</evidence>
<organism evidence="10 11">
    <name type="scientific">Methylomagnum ishizawai</name>
    <dbReference type="NCBI Taxonomy" id="1760988"/>
    <lineage>
        <taxon>Bacteria</taxon>
        <taxon>Pseudomonadati</taxon>
        <taxon>Pseudomonadota</taxon>
        <taxon>Gammaproteobacteria</taxon>
        <taxon>Methylococcales</taxon>
        <taxon>Methylococcaceae</taxon>
        <taxon>Methylomagnum</taxon>
    </lineage>
</organism>
<keyword evidence="11" id="KW-1185">Reference proteome</keyword>
<dbReference type="STRING" id="1760988.SAMN02949497_3930"/>
<dbReference type="InterPro" id="IPR022907">
    <property type="entry name" value="VapC_family"/>
</dbReference>
<name>A0A1Y6D2B3_9GAMM</name>
<accession>A0A1Y6D2B3</accession>
<protein>
    <recommendedName>
        <fullName evidence="8">Ribonuclease VapC</fullName>
        <shortName evidence="8">RNase VapC</shortName>
        <ecNumber evidence="8">3.1.-.-</ecNumber>
    </recommendedName>
    <alternativeName>
        <fullName evidence="8">Toxin VapC</fullName>
    </alternativeName>
</protein>
<dbReference type="OrthoDB" id="532510at2"/>
<evidence type="ECO:0000256" key="1">
    <source>
        <dbReference type="ARBA" id="ARBA00001946"/>
    </source>
</evidence>
<keyword evidence="4 8" id="KW-0479">Metal-binding</keyword>
<dbReference type="InterPro" id="IPR029060">
    <property type="entry name" value="PIN-like_dom_sf"/>
</dbReference>
<dbReference type="EC" id="3.1.-.-" evidence="8"/>
<keyword evidence="2 8" id="KW-1277">Toxin-antitoxin system</keyword>
<keyword evidence="3 8" id="KW-0540">Nuclease</keyword>
<evidence type="ECO:0000256" key="2">
    <source>
        <dbReference type="ARBA" id="ARBA00022649"/>
    </source>
</evidence>
<evidence type="ECO:0000313" key="10">
    <source>
        <dbReference type="EMBL" id="SMF96530.1"/>
    </source>
</evidence>